<feature type="non-terminal residue" evidence="1">
    <location>
        <position position="54"/>
    </location>
</feature>
<dbReference type="InParanoid" id="E2ADY1"/>
<evidence type="ECO:0000313" key="2">
    <source>
        <dbReference type="Proteomes" id="UP000000311"/>
    </source>
</evidence>
<dbReference type="Proteomes" id="UP000000311">
    <property type="component" value="Unassembled WGS sequence"/>
</dbReference>
<feature type="non-terminal residue" evidence="1">
    <location>
        <position position="1"/>
    </location>
</feature>
<reference evidence="1 2" key="1">
    <citation type="journal article" date="2010" name="Science">
        <title>Genomic comparison of the ants Camponotus floridanus and Harpegnathos saltator.</title>
        <authorList>
            <person name="Bonasio R."/>
            <person name="Zhang G."/>
            <person name="Ye C."/>
            <person name="Mutti N.S."/>
            <person name="Fang X."/>
            <person name="Qin N."/>
            <person name="Donahue G."/>
            <person name="Yang P."/>
            <person name="Li Q."/>
            <person name="Li C."/>
            <person name="Zhang P."/>
            <person name="Huang Z."/>
            <person name="Berger S.L."/>
            <person name="Reinberg D."/>
            <person name="Wang J."/>
            <person name="Liebig J."/>
        </authorList>
    </citation>
    <scope>NUCLEOTIDE SEQUENCE [LARGE SCALE GENOMIC DNA]</scope>
    <source>
        <strain evidence="2">C129</strain>
    </source>
</reference>
<dbReference type="AlphaFoldDB" id="E2ADY1"/>
<name>E2ADY1_CAMFO</name>
<dbReference type="OrthoDB" id="674948at2759"/>
<accession>E2ADY1</accession>
<organism evidence="2">
    <name type="scientific">Camponotus floridanus</name>
    <name type="common">Florida carpenter ant</name>
    <dbReference type="NCBI Taxonomy" id="104421"/>
    <lineage>
        <taxon>Eukaryota</taxon>
        <taxon>Metazoa</taxon>
        <taxon>Ecdysozoa</taxon>
        <taxon>Arthropoda</taxon>
        <taxon>Hexapoda</taxon>
        <taxon>Insecta</taxon>
        <taxon>Pterygota</taxon>
        <taxon>Neoptera</taxon>
        <taxon>Endopterygota</taxon>
        <taxon>Hymenoptera</taxon>
        <taxon>Apocrita</taxon>
        <taxon>Aculeata</taxon>
        <taxon>Formicoidea</taxon>
        <taxon>Formicidae</taxon>
        <taxon>Formicinae</taxon>
        <taxon>Camponotus</taxon>
    </lineage>
</organism>
<dbReference type="EMBL" id="GL438827">
    <property type="protein sequence ID" value="EFN68214.1"/>
    <property type="molecule type" value="Genomic_DNA"/>
</dbReference>
<dbReference type="STRING" id="104421.E2ADY1"/>
<proteinExistence type="predicted"/>
<evidence type="ECO:0000313" key="1">
    <source>
        <dbReference type="EMBL" id="EFN68214.1"/>
    </source>
</evidence>
<keyword evidence="2" id="KW-1185">Reference proteome</keyword>
<sequence>DVLMSTKEEEWGNSLRDSVVLRDRLMTDAALGGPRPIKSEHSYSLLIHSPPPSP</sequence>
<gene>
    <name evidence="1" type="ORF">EAG_13125</name>
</gene>
<protein>
    <submittedName>
        <fullName evidence="1">Uncharacterized protein</fullName>
    </submittedName>
</protein>